<gene>
    <name evidence="2" type="ORF">V6N12_040358</name>
</gene>
<feature type="region of interest" description="Disordered" evidence="1">
    <location>
        <begin position="47"/>
        <end position="74"/>
    </location>
</feature>
<reference evidence="2 3" key="1">
    <citation type="journal article" date="2024" name="G3 (Bethesda)">
        <title>Genome assembly of Hibiscus sabdariffa L. provides insights into metabolisms of medicinal natural products.</title>
        <authorList>
            <person name="Kim T."/>
        </authorList>
    </citation>
    <scope>NUCLEOTIDE SEQUENCE [LARGE SCALE GENOMIC DNA]</scope>
    <source>
        <strain evidence="2">TK-2024</strain>
        <tissue evidence="2">Old leaves</tissue>
    </source>
</reference>
<keyword evidence="3" id="KW-1185">Reference proteome</keyword>
<protein>
    <submittedName>
        <fullName evidence="2">Uncharacterized protein</fullName>
    </submittedName>
</protein>
<sequence length="89" mass="10370">MNVSHIYDHRIDIKIRMFDGYLELQDTERKAGKKCITRILQRDANRVQLAKDTQRKQGRKGGRRKSVNDNKVKQETGVDADGVLLFKKQ</sequence>
<accession>A0ABR2E3H4</accession>
<proteinExistence type="predicted"/>
<feature type="compositionally biased region" description="Basic residues" evidence="1">
    <location>
        <begin position="56"/>
        <end position="65"/>
    </location>
</feature>
<dbReference type="EMBL" id="JBBPBM010000020">
    <property type="protein sequence ID" value="KAK8551734.1"/>
    <property type="molecule type" value="Genomic_DNA"/>
</dbReference>
<dbReference type="Proteomes" id="UP001472677">
    <property type="component" value="Unassembled WGS sequence"/>
</dbReference>
<name>A0ABR2E3H4_9ROSI</name>
<evidence type="ECO:0000313" key="2">
    <source>
        <dbReference type="EMBL" id="KAK8551734.1"/>
    </source>
</evidence>
<comment type="caution">
    <text evidence="2">The sequence shown here is derived from an EMBL/GenBank/DDBJ whole genome shotgun (WGS) entry which is preliminary data.</text>
</comment>
<evidence type="ECO:0000256" key="1">
    <source>
        <dbReference type="SAM" id="MobiDB-lite"/>
    </source>
</evidence>
<evidence type="ECO:0000313" key="3">
    <source>
        <dbReference type="Proteomes" id="UP001472677"/>
    </source>
</evidence>
<organism evidence="2 3">
    <name type="scientific">Hibiscus sabdariffa</name>
    <name type="common">roselle</name>
    <dbReference type="NCBI Taxonomy" id="183260"/>
    <lineage>
        <taxon>Eukaryota</taxon>
        <taxon>Viridiplantae</taxon>
        <taxon>Streptophyta</taxon>
        <taxon>Embryophyta</taxon>
        <taxon>Tracheophyta</taxon>
        <taxon>Spermatophyta</taxon>
        <taxon>Magnoliopsida</taxon>
        <taxon>eudicotyledons</taxon>
        <taxon>Gunneridae</taxon>
        <taxon>Pentapetalae</taxon>
        <taxon>rosids</taxon>
        <taxon>malvids</taxon>
        <taxon>Malvales</taxon>
        <taxon>Malvaceae</taxon>
        <taxon>Malvoideae</taxon>
        <taxon>Hibiscus</taxon>
    </lineage>
</organism>